<dbReference type="Gene3D" id="1.10.443.10">
    <property type="entry name" value="Intergrase catalytic core"/>
    <property type="match status" value="1"/>
</dbReference>
<protein>
    <recommendedName>
        <fullName evidence="10">Integrase</fullName>
    </recommendedName>
</protein>
<keyword evidence="9" id="KW-1185">Reference proteome</keyword>
<dbReference type="Gene3D" id="1.10.150.130">
    <property type="match status" value="1"/>
</dbReference>
<accession>A0A370MYU1</accession>
<evidence type="ECO:0000259" key="6">
    <source>
        <dbReference type="PROSITE" id="PS51898"/>
    </source>
</evidence>
<dbReference type="Pfam" id="PF00589">
    <property type="entry name" value="Phage_integrase"/>
    <property type="match status" value="1"/>
</dbReference>
<keyword evidence="4" id="KW-0233">DNA recombination</keyword>
<evidence type="ECO:0000256" key="5">
    <source>
        <dbReference type="PROSITE-ProRule" id="PRU01248"/>
    </source>
</evidence>
<dbReference type="OrthoDB" id="8773125at2"/>
<dbReference type="InterPro" id="IPR010998">
    <property type="entry name" value="Integrase_recombinase_N"/>
</dbReference>
<name>A0A370MYU1_9BURK</name>
<dbReference type="PROSITE" id="PS51898">
    <property type="entry name" value="TYR_RECOMBINASE"/>
    <property type="match status" value="1"/>
</dbReference>
<evidence type="ECO:0000256" key="1">
    <source>
        <dbReference type="ARBA" id="ARBA00008857"/>
    </source>
</evidence>
<comment type="similarity">
    <text evidence="1">Belongs to the 'phage' integrase family.</text>
</comment>
<keyword evidence="3 5" id="KW-0238">DNA-binding</keyword>
<comment type="caution">
    <text evidence="8">The sequence shown here is derived from an EMBL/GenBank/DDBJ whole genome shotgun (WGS) entry which is preliminary data.</text>
</comment>
<dbReference type="InterPro" id="IPR011010">
    <property type="entry name" value="DNA_brk_join_enz"/>
</dbReference>
<dbReference type="SUPFAM" id="SSF56349">
    <property type="entry name" value="DNA breaking-rejoining enzymes"/>
    <property type="match status" value="1"/>
</dbReference>
<dbReference type="GO" id="GO:0003677">
    <property type="term" value="F:DNA binding"/>
    <property type="evidence" value="ECO:0007669"/>
    <property type="project" value="UniProtKB-UniRule"/>
</dbReference>
<dbReference type="InterPro" id="IPR013762">
    <property type="entry name" value="Integrase-like_cat_sf"/>
</dbReference>
<evidence type="ECO:0000313" key="8">
    <source>
        <dbReference type="EMBL" id="RDJ98519.1"/>
    </source>
</evidence>
<dbReference type="InterPro" id="IPR050090">
    <property type="entry name" value="Tyrosine_recombinase_XerCD"/>
</dbReference>
<dbReference type="GO" id="GO:0015074">
    <property type="term" value="P:DNA integration"/>
    <property type="evidence" value="ECO:0007669"/>
    <property type="project" value="UniProtKB-KW"/>
</dbReference>
<keyword evidence="2" id="KW-0229">DNA integration</keyword>
<sequence length="429" mass="48287">MSNLVSAFDHLDEELAEWVIRRAKCPTEMPSPIESLASRILPDGFPIVVDERTGTICEPILLFLYDTFLKARSSGFVLNTALAYCFDIKQWLMYLEEFGLTWTQVTPFNLDSYFEILNMVSPQTGKAYAAETKNRRKTALESFYAWGRQKKLVVADTPENGLLKIAVEKKKRFKKSAEENRPVSVLQKKQASSLFKELGSEPAKWTTESPKSSRDWLACNIAISAGLRISEVRELKLSKFRNLWSGPINPLKRYPIKILGKGGVQRTAKFPGELLLDLKAYAQGERAHIVTETGGVDSDYLLLNPASIPRFGGKVVSVRSLERAFSAACIRSGLYSLETIQDISWGPSGIVKKDRLKSVPLFVFHDLRHTFAVWTYYTLKANGITEPWLDISACLGHKFLSTTLDIYLRGAPEFEASVSDAYEEYLNAI</sequence>
<dbReference type="PANTHER" id="PTHR30349:SF64">
    <property type="entry name" value="PROPHAGE INTEGRASE INTD-RELATED"/>
    <property type="match status" value="1"/>
</dbReference>
<feature type="domain" description="Tyr recombinase" evidence="6">
    <location>
        <begin position="181"/>
        <end position="420"/>
    </location>
</feature>
<feature type="domain" description="Core-binding (CB)" evidence="7">
    <location>
        <begin position="59"/>
        <end position="148"/>
    </location>
</feature>
<dbReference type="GO" id="GO:0006310">
    <property type="term" value="P:DNA recombination"/>
    <property type="evidence" value="ECO:0007669"/>
    <property type="project" value="UniProtKB-KW"/>
</dbReference>
<gene>
    <name evidence="8" type="ORF">DLM46_32850</name>
</gene>
<evidence type="ECO:0000259" key="7">
    <source>
        <dbReference type="PROSITE" id="PS51900"/>
    </source>
</evidence>
<dbReference type="PANTHER" id="PTHR30349">
    <property type="entry name" value="PHAGE INTEGRASE-RELATED"/>
    <property type="match status" value="1"/>
</dbReference>
<dbReference type="PROSITE" id="PS51900">
    <property type="entry name" value="CB"/>
    <property type="match status" value="1"/>
</dbReference>
<evidence type="ECO:0000256" key="2">
    <source>
        <dbReference type="ARBA" id="ARBA00022908"/>
    </source>
</evidence>
<dbReference type="Proteomes" id="UP000254875">
    <property type="component" value="Unassembled WGS sequence"/>
</dbReference>
<evidence type="ECO:0008006" key="10">
    <source>
        <dbReference type="Google" id="ProtNLM"/>
    </source>
</evidence>
<dbReference type="CDD" id="cd00397">
    <property type="entry name" value="DNA_BRE_C"/>
    <property type="match status" value="1"/>
</dbReference>
<evidence type="ECO:0000256" key="3">
    <source>
        <dbReference type="ARBA" id="ARBA00023125"/>
    </source>
</evidence>
<evidence type="ECO:0000256" key="4">
    <source>
        <dbReference type="ARBA" id="ARBA00023172"/>
    </source>
</evidence>
<proteinExistence type="inferred from homology"/>
<dbReference type="EMBL" id="QHKS01000033">
    <property type="protein sequence ID" value="RDJ98519.1"/>
    <property type="molecule type" value="Genomic_DNA"/>
</dbReference>
<reference evidence="9" key="1">
    <citation type="submission" date="2018-05" db="EMBL/GenBank/DDBJ databases">
        <authorList>
            <person name="Feng T."/>
        </authorList>
    </citation>
    <scope>NUCLEOTIDE SEQUENCE [LARGE SCALE GENOMIC DNA]</scope>
    <source>
        <strain evidence="9">S27</strain>
    </source>
</reference>
<dbReference type="AlphaFoldDB" id="A0A370MYU1"/>
<dbReference type="InterPro" id="IPR002104">
    <property type="entry name" value="Integrase_catalytic"/>
</dbReference>
<dbReference type="InterPro" id="IPR044068">
    <property type="entry name" value="CB"/>
</dbReference>
<organism evidence="8 9">
    <name type="scientific">Paraburkholderia lacunae</name>
    <dbReference type="NCBI Taxonomy" id="2211104"/>
    <lineage>
        <taxon>Bacteria</taxon>
        <taxon>Pseudomonadati</taxon>
        <taxon>Pseudomonadota</taxon>
        <taxon>Betaproteobacteria</taxon>
        <taxon>Burkholderiales</taxon>
        <taxon>Burkholderiaceae</taxon>
        <taxon>Paraburkholderia</taxon>
    </lineage>
</organism>
<dbReference type="RefSeq" id="WP_115107942.1">
    <property type="nucleotide sequence ID" value="NZ_QHKS01000033.1"/>
</dbReference>
<evidence type="ECO:0000313" key="9">
    <source>
        <dbReference type="Proteomes" id="UP000254875"/>
    </source>
</evidence>